<feature type="compositionally biased region" description="Acidic residues" evidence="12">
    <location>
        <begin position="42"/>
        <end position="52"/>
    </location>
</feature>
<dbReference type="PANTHER" id="PTHR12960:SF0">
    <property type="entry name" value="MRNA EXPORT FACTOR GLE1"/>
    <property type="match status" value="1"/>
</dbReference>
<dbReference type="Proteomes" id="UP000818624">
    <property type="component" value="Chromosome 1"/>
</dbReference>
<keyword evidence="4" id="KW-0509">mRNA transport</keyword>
<dbReference type="InterPro" id="IPR012476">
    <property type="entry name" value="GLE1"/>
</dbReference>
<feature type="region of interest" description="Disordered" evidence="12">
    <location>
        <begin position="1"/>
        <end position="59"/>
    </location>
</feature>
<dbReference type="InterPro" id="IPR038506">
    <property type="entry name" value="GLE1-like_sf"/>
</dbReference>
<evidence type="ECO:0000256" key="3">
    <source>
        <dbReference type="ARBA" id="ARBA00022448"/>
    </source>
</evidence>
<keyword evidence="8" id="KW-0539">Nucleus</keyword>
<gene>
    <name evidence="13" type="primary">GLE1</name>
    <name evidence="13" type="ORF">GLX27_000051</name>
</gene>
<evidence type="ECO:0000256" key="5">
    <source>
        <dbReference type="ARBA" id="ARBA00022927"/>
    </source>
</evidence>
<evidence type="ECO:0000313" key="14">
    <source>
        <dbReference type="Proteomes" id="UP000818624"/>
    </source>
</evidence>
<sequence length="554" mass="62798">MDALAPRKPTGRYVYESSDDESDTDPVNWRDVPRPKWWADLASDDDDDDDTDAGEHAADLSAVRLANELDPWEAWEAESRRRAWRPIFHQGPVRVRHASTPRAADRSVQEVSDLLSRFQLQQKESERIERESFDQRNASLWEGIEQAIRDAEKRAAHEAEQLAHARKRQEQAKAEAKRAREAELARIEREKRAAEEEKARAAAKEKELAELAQKEGVYNTMRGGERIWPIAAKEYAHWQAEMRTIKEEILPAVAANPAWRKQCFAAKRAITPKIGQLTNTQAEIARITNAIHTVLQEAKDVPDTQAQRFLYYWTLNHLAKGLIRQAEQEVAARQETAYPLARTALGLMLRGHGELGHVLMARLVKKCPYVLGYVPERPTDTDERTYRKMLGFRPDTEESTHMYVSRMAGIAALYFACLQTALPSVVQCSGLPPSVSLPDAAQSVPEVLRPARMWTWQVRCTTPPVARQSLVASLWCTFLEVAGIAAQERYGRQVHKLWTLLLQEGVRNKQLGPADAPGDQEALHAARMRLQLVLESWQKTHSLAEHASGGREME</sequence>
<keyword evidence="3" id="KW-0813">Transport</keyword>
<dbReference type="EMBL" id="CP046234">
    <property type="protein sequence ID" value="WFD45431.1"/>
    <property type="molecule type" value="Genomic_DNA"/>
</dbReference>
<protein>
    <recommendedName>
        <fullName evidence="9">mRNA export factor GLE1</fullName>
    </recommendedName>
    <alternativeName>
        <fullName evidence="10">Nucleoporin GLE1</fullName>
    </alternativeName>
</protein>
<dbReference type="Gene3D" id="1.25.40.510">
    <property type="entry name" value="GLE1-like"/>
    <property type="match status" value="1"/>
</dbReference>
<evidence type="ECO:0000256" key="11">
    <source>
        <dbReference type="SAM" id="Coils"/>
    </source>
</evidence>
<feature type="coiled-coil region" evidence="11">
    <location>
        <begin position="148"/>
        <end position="214"/>
    </location>
</feature>
<comment type="similarity">
    <text evidence="2">Belongs to the GLE1 family.</text>
</comment>
<keyword evidence="5" id="KW-0653">Protein transport</keyword>
<evidence type="ECO:0000256" key="12">
    <source>
        <dbReference type="SAM" id="MobiDB-lite"/>
    </source>
</evidence>
<keyword evidence="7" id="KW-0906">Nuclear pore complex</keyword>
<evidence type="ECO:0000256" key="8">
    <source>
        <dbReference type="ARBA" id="ARBA00023242"/>
    </source>
</evidence>
<accession>A0ABY8EHX0</accession>
<dbReference type="PANTHER" id="PTHR12960">
    <property type="entry name" value="GLE-1-RELATED"/>
    <property type="match status" value="1"/>
</dbReference>
<keyword evidence="11" id="KW-0175">Coiled coil</keyword>
<evidence type="ECO:0000256" key="9">
    <source>
        <dbReference type="ARBA" id="ARBA00026227"/>
    </source>
</evidence>
<evidence type="ECO:0000256" key="1">
    <source>
        <dbReference type="ARBA" id="ARBA00004567"/>
    </source>
</evidence>
<evidence type="ECO:0000256" key="6">
    <source>
        <dbReference type="ARBA" id="ARBA00023010"/>
    </source>
</evidence>
<name>A0ABY8EHX0_MALFU</name>
<evidence type="ECO:0000256" key="4">
    <source>
        <dbReference type="ARBA" id="ARBA00022816"/>
    </source>
</evidence>
<organism evidence="13 14">
    <name type="scientific">Malassezia furfur</name>
    <name type="common">Pityriasis versicolor infection agent</name>
    <name type="synonym">Pityrosporum furfur</name>
    <dbReference type="NCBI Taxonomy" id="55194"/>
    <lineage>
        <taxon>Eukaryota</taxon>
        <taxon>Fungi</taxon>
        <taxon>Dikarya</taxon>
        <taxon>Basidiomycota</taxon>
        <taxon>Ustilaginomycotina</taxon>
        <taxon>Malasseziomycetes</taxon>
        <taxon>Malasseziales</taxon>
        <taxon>Malasseziaceae</taxon>
        <taxon>Malassezia</taxon>
    </lineage>
</organism>
<reference evidence="13 14" key="1">
    <citation type="journal article" date="2020" name="Elife">
        <title>Loss of centromere function drives karyotype evolution in closely related Malassezia species.</title>
        <authorList>
            <person name="Sankaranarayanan S.R."/>
            <person name="Ianiri G."/>
            <person name="Coelho M.A."/>
            <person name="Reza M.H."/>
            <person name="Thimmappa B.C."/>
            <person name="Ganguly P."/>
            <person name="Vadnala R.N."/>
            <person name="Sun S."/>
            <person name="Siddharthan R."/>
            <person name="Tellgren-Roth C."/>
            <person name="Dawson T.L."/>
            <person name="Heitman J."/>
            <person name="Sanyal K."/>
        </authorList>
    </citation>
    <scope>NUCLEOTIDE SEQUENCE [LARGE SCALE GENOMIC DNA]</scope>
    <source>
        <strain evidence="13">CBS14141</strain>
    </source>
</reference>
<proteinExistence type="inferred from homology"/>
<evidence type="ECO:0000256" key="7">
    <source>
        <dbReference type="ARBA" id="ARBA00023132"/>
    </source>
</evidence>
<evidence type="ECO:0000256" key="2">
    <source>
        <dbReference type="ARBA" id="ARBA00011056"/>
    </source>
</evidence>
<keyword evidence="14" id="KW-1185">Reference proteome</keyword>
<keyword evidence="6" id="KW-0811">Translocation</keyword>
<evidence type="ECO:0000313" key="13">
    <source>
        <dbReference type="EMBL" id="WFD45431.1"/>
    </source>
</evidence>
<comment type="subcellular location">
    <subcellularLocation>
        <location evidence="1">Nucleus</location>
        <location evidence="1">Nuclear pore complex</location>
    </subcellularLocation>
</comment>
<dbReference type="Pfam" id="PF07817">
    <property type="entry name" value="GLE1"/>
    <property type="match status" value="1"/>
</dbReference>
<evidence type="ECO:0000256" key="10">
    <source>
        <dbReference type="ARBA" id="ARBA00029983"/>
    </source>
</evidence>